<keyword evidence="4" id="KW-1185">Reference proteome</keyword>
<dbReference type="PROSITE" id="PS51352">
    <property type="entry name" value="THIOREDOXIN_2"/>
    <property type="match status" value="1"/>
</dbReference>
<dbReference type="InterPro" id="IPR036249">
    <property type="entry name" value="Thioredoxin-like_sf"/>
</dbReference>
<evidence type="ECO:0000313" key="3">
    <source>
        <dbReference type="EMBL" id="AFD05381.1"/>
    </source>
</evidence>
<dbReference type="STRING" id="929556.Solca_0236"/>
<dbReference type="PANTHER" id="PTHR43601:SF32">
    <property type="entry name" value="THIOREDOXIN-LIKE 2-2, CHLOROPLASTIC"/>
    <property type="match status" value="1"/>
</dbReference>
<evidence type="ECO:0000259" key="2">
    <source>
        <dbReference type="PROSITE" id="PS51352"/>
    </source>
</evidence>
<dbReference type="GO" id="GO:0045454">
    <property type="term" value="P:cell redox homeostasis"/>
    <property type="evidence" value="ECO:0007669"/>
    <property type="project" value="TreeGrafter"/>
</dbReference>
<dbReference type="HOGENOM" id="CLU_090389_14_4_10"/>
<dbReference type="EMBL" id="CP003349">
    <property type="protein sequence ID" value="AFD05381.1"/>
    <property type="molecule type" value="Genomic_DNA"/>
</dbReference>
<dbReference type="PROSITE" id="PS00194">
    <property type="entry name" value="THIOREDOXIN_1"/>
    <property type="match status" value="1"/>
</dbReference>
<evidence type="ECO:0000256" key="1">
    <source>
        <dbReference type="ARBA" id="ARBA00023284"/>
    </source>
</evidence>
<dbReference type="eggNOG" id="COG0526">
    <property type="taxonomic scope" value="Bacteria"/>
</dbReference>
<feature type="domain" description="Thioredoxin" evidence="2">
    <location>
        <begin position="19"/>
        <end position="130"/>
    </location>
</feature>
<protein>
    <submittedName>
        <fullName evidence="3">Thioredoxin domain-containing protein</fullName>
    </submittedName>
</protein>
<dbReference type="InterPro" id="IPR013766">
    <property type="entry name" value="Thioredoxin_domain"/>
</dbReference>
<dbReference type="Proteomes" id="UP000007590">
    <property type="component" value="Chromosome"/>
</dbReference>
<proteinExistence type="predicted"/>
<dbReference type="KEGG" id="scn:Solca_0236"/>
<accession>H8KNX0</accession>
<dbReference type="PANTHER" id="PTHR43601">
    <property type="entry name" value="THIOREDOXIN, MITOCHONDRIAL"/>
    <property type="match status" value="1"/>
</dbReference>
<dbReference type="Gene3D" id="3.40.30.10">
    <property type="entry name" value="Glutaredoxin"/>
    <property type="match status" value="1"/>
</dbReference>
<name>H8KNX0_SOLCM</name>
<dbReference type="AlphaFoldDB" id="H8KNX0"/>
<gene>
    <name evidence="3" type="ordered locus">Solca_0236</name>
</gene>
<dbReference type="SUPFAM" id="SSF52833">
    <property type="entry name" value="Thioredoxin-like"/>
    <property type="match status" value="1"/>
</dbReference>
<evidence type="ECO:0000313" key="4">
    <source>
        <dbReference type="Proteomes" id="UP000007590"/>
    </source>
</evidence>
<dbReference type="InterPro" id="IPR017937">
    <property type="entry name" value="Thioredoxin_CS"/>
</dbReference>
<dbReference type="CDD" id="cd02947">
    <property type="entry name" value="TRX_family"/>
    <property type="match status" value="1"/>
</dbReference>
<dbReference type="RefSeq" id="WP_014678609.1">
    <property type="nucleotide sequence ID" value="NC_017770.1"/>
</dbReference>
<keyword evidence="1" id="KW-0676">Redox-active center</keyword>
<sequence length="131" mass="14701">MNLSNYSLTVWNDYFCASLKKGKHMSVIISTDQDFKDTLAANGKVIVKYYADWCGSCKLFSPKYKRLANDERFNGVAFLDVNAEENEGARKMAGVDNLPFFATFNNGELVESSASSKEDVVVKMIENLMTK</sequence>
<dbReference type="Pfam" id="PF00085">
    <property type="entry name" value="Thioredoxin"/>
    <property type="match status" value="1"/>
</dbReference>
<organism evidence="3 4">
    <name type="scientific">Solitalea canadensis (strain ATCC 29591 / DSM 3403 / JCM 21819 / LMG 8368 / NBRC 15130 / NCIMB 12057 / USAM 9D)</name>
    <name type="common">Flexibacter canadensis</name>
    <dbReference type="NCBI Taxonomy" id="929556"/>
    <lineage>
        <taxon>Bacteria</taxon>
        <taxon>Pseudomonadati</taxon>
        <taxon>Bacteroidota</taxon>
        <taxon>Sphingobacteriia</taxon>
        <taxon>Sphingobacteriales</taxon>
        <taxon>Sphingobacteriaceae</taxon>
        <taxon>Solitalea</taxon>
    </lineage>
</organism>
<reference evidence="3" key="1">
    <citation type="submission" date="2012-02" db="EMBL/GenBank/DDBJ databases">
        <title>The complete genome of Solitalea canadensis DSM 3403.</title>
        <authorList>
            <consortium name="US DOE Joint Genome Institute (JGI-PGF)"/>
            <person name="Lucas S."/>
            <person name="Copeland A."/>
            <person name="Lapidus A."/>
            <person name="Glavina del Rio T."/>
            <person name="Dalin E."/>
            <person name="Tice H."/>
            <person name="Bruce D."/>
            <person name="Goodwin L."/>
            <person name="Pitluck S."/>
            <person name="Peters L."/>
            <person name="Ovchinnikova G."/>
            <person name="Lu M."/>
            <person name="Kyrpides N."/>
            <person name="Mavromatis K."/>
            <person name="Ivanova N."/>
            <person name="Brettin T."/>
            <person name="Detter J.C."/>
            <person name="Han C."/>
            <person name="Larimer F."/>
            <person name="Land M."/>
            <person name="Hauser L."/>
            <person name="Markowitz V."/>
            <person name="Cheng J.-F."/>
            <person name="Hugenholtz P."/>
            <person name="Woyke T."/>
            <person name="Wu D."/>
            <person name="Spring S."/>
            <person name="Schroeder M."/>
            <person name="Kopitz M."/>
            <person name="Brambilla E."/>
            <person name="Klenk H.-P."/>
            <person name="Eisen J.A."/>
        </authorList>
    </citation>
    <scope>NUCLEOTIDE SEQUENCE</scope>
    <source>
        <strain evidence="3">DSM 3403</strain>
    </source>
</reference>